<dbReference type="Proteomes" id="UP001153555">
    <property type="component" value="Unassembled WGS sequence"/>
</dbReference>
<dbReference type="PANTHER" id="PTHR48151:SF3">
    <property type="entry name" value="SH3 DOMAIN-CONTAINING PROTEIN"/>
    <property type="match status" value="1"/>
</dbReference>
<evidence type="ECO:0000313" key="3">
    <source>
        <dbReference type="Proteomes" id="UP001153555"/>
    </source>
</evidence>
<keyword evidence="3" id="KW-1185">Reference proteome</keyword>
<accession>A0A9N7NT39</accession>
<sequence>MLSPCSLFYIEEFEIGGGDTIASGLSVLFSDPVAVRHSLEILSELATKDPYAVSMALGALQDVIRLNDVLARVALAKLCHSVSKANALDERPDIKSQFDPLICQLLLDPSGRVCLEAILCVVGIFENLESGEVLKLPNSSSLKDLTSEDKDSVPAKAKIDKSSKTRHPQPLIKLVMRRSFSRPILHAAARVVQEMGKTRAASFALGQYIDEGTEVNTFSESIDSYDADINPTAPSEGIRIVPSMSSGMAPKDTIASLLASLMDVVRTTAACECVYVRAMVIKVLIWMQSPHESFDELESIIASKLSDPSLLATVLLNDVLLTLHTRFKATPDMAVTLQEIARIFATKVPGMIDAAVLQLLWKVWFLGENANYAASDYVWESVTRPGTALMILDTDKMVLAASSRNPTLWCTDSTPKSWFMDHQILDDIPPESFIDFELRGNVDALLQCLPPLELCHLEWPFK</sequence>
<name>A0A9N7NT39_STRHE</name>
<reference evidence="2" key="1">
    <citation type="submission" date="2019-12" db="EMBL/GenBank/DDBJ databases">
        <authorList>
            <person name="Scholes J."/>
        </authorList>
    </citation>
    <scope>NUCLEOTIDE SEQUENCE</scope>
</reference>
<comment type="caution">
    <text evidence="2">The sequence shown here is derived from an EMBL/GenBank/DDBJ whole genome shotgun (WGS) entry which is preliminary data.</text>
</comment>
<dbReference type="OrthoDB" id="1282308at2759"/>
<proteinExistence type="predicted"/>
<evidence type="ECO:0000256" key="1">
    <source>
        <dbReference type="SAM" id="MobiDB-lite"/>
    </source>
</evidence>
<dbReference type="InterPro" id="IPR016024">
    <property type="entry name" value="ARM-type_fold"/>
</dbReference>
<feature type="compositionally biased region" description="Basic and acidic residues" evidence="1">
    <location>
        <begin position="145"/>
        <end position="163"/>
    </location>
</feature>
<gene>
    <name evidence="2" type="ORF">SHERM_08036</name>
</gene>
<protein>
    <submittedName>
        <fullName evidence="2">SH3 domain-containing protein</fullName>
    </submittedName>
</protein>
<organism evidence="2 3">
    <name type="scientific">Striga hermonthica</name>
    <name type="common">Purple witchweed</name>
    <name type="synonym">Buchnera hermonthica</name>
    <dbReference type="NCBI Taxonomy" id="68872"/>
    <lineage>
        <taxon>Eukaryota</taxon>
        <taxon>Viridiplantae</taxon>
        <taxon>Streptophyta</taxon>
        <taxon>Embryophyta</taxon>
        <taxon>Tracheophyta</taxon>
        <taxon>Spermatophyta</taxon>
        <taxon>Magnoliopsida</taxon>
        <taxon>eudicotyledons</taxon>
        <taxon>Gunneridae</taxon>
        <taxon>Pentapetalae</taxon>
        <taxon>asterids</taxon>
        <taxon>lamiids</taxon>
        <taxon>Lamiales</taxon>
        <taxon>Orobanchaceae</taxon>
        <taxon>Buchnereae</taxon>
        <taxon>Striga</taxon>
    </lineage>
</organism>
<dbReference type="PANTHER" id="PTHR48151">
    <property type="entry name" value="SH3 DOMAIN-CONTAINING PROTEIN"/>
    <property type="match status" value="1"/>
</dbReference>
<dbReference type="SUPFAM" id="SSF48371">
    <property type="entry name" value="ARM repeat"/>
    <property type="match status" value="1"/>
</dbReference>
<feature type="region of interest" description="Disordered" evidence="1">
    <location>
        <begin position="143"/>
        <end position="164"/>
    </location>
</feature>
<dbReference type="AlphaFoldDB" id="A0A9N7NT39"/>
<evidence type="ECO:0000313" key="2">
    <source>
        <dbReference type="EMBL" id="CAA0842172.1"/>
    </source>
</evidence>
<dbReference type="InterPro" id="IPR053296">
    <property type="entry name" value="TSET_member_tstB"/>
</dbReference>
<dbReference type="EMBL" id="CACSLK010034598">
    <property type="protein sequence ID" value="CAA0842172.1"/>
    <property type="molecule type" value="Genomic_DNA"/>
</dbReference>